<comment type="similarity">
    <text evidence="1">Belongs to the ABC transporter superfamily.</text>
</comment>
<dbReference type="InterPro" id="IPR003439">
    <property type="entry name" value="ABC_transporter-like_ATP-bd"/>
</dbReference>
<accession>A0A2S3YUL3</accession>
<dbReference type="GO" id="GO:0016887">
    <property type="term" value="F:ATP hydrolysis activity"/>
    <property type="evidence" value="ECO:0007669"/>
    <property type="project" value="InterPro"/>
</dbReference>
<name>A0A2S3YUL3_9HYPH</name>
<keyword evidence="2" id="KW-0813">Transport</keyword>
<dbReference type="SMART" id="SM00382">
    <property type="entry name" value="AAA"/>
    <property type="match status" value="1"/>
</dbReference>
<dbReference type="PANTHER" id="PTHR42788:SF13">
    <property type="entry name" value="ALIPHATIC SULFONATES IMPORT ATP-BINDING PROTEIN SSUB"/>
    <property type="match status" value="1"/>
</dbReference>
<gene>
    <name evidence="6" type="ORF">ATY31_02340</name>
</gene>
<keyword evidence="4 6" id="KW-0067">ATP-binding</keyword>
<evidence type="ECO:0000313" key="7">
    <source>
        <dbReference type="Proteomes" id="UP000237511"/>
    </source>
</evidence>
<evidence type="ECO:0000256" key="4">
    <source>
        <dbReference type="ARBA" id="ARBA00022840"/>
    </source>
</evidence>
<dbReference type="Pfam" id="PF00005">
    <property type="entry name" value="ABC_tran"/>
    <property type="match status" value="1"/>
</dbReference>
<dbReference type="InterPro" id="IPR027417">
    <property type="entry name" value="P-loop_NTPase"/>
</dbReference>
<evidence type="ECO:0000313" key="6">
    <source>
        <dbReference type="EMBL" id="POH35330.1"/>
    </source>
</evidence>
<dbReference type="Gene3D" id="3.40.50.300">
    <property type="entry name" value="P-loop containing nucleotide triphosphate hydrolases"/>
    <property type="match status" value="1"/>
</dbReference>
<sequence length="282" mass="31254">MDTRRKQEPSQMIQLNERKPILQAINLRHEYEARGEKIVALQDVNLTINAGDFVTVVGPSGCGKSTLAKIFAGLDTPTSGEALYADKPIKGASSERGMVFQELAVLPWRTVVGNIGHGLEIAGMPKAEREQRVAELVQLIGLQGFEKKYPGELSGGMRQRVAVARTWATRPPVILMDEPFAAVDAITRLTLQEELIRLARTTKQTVVFITHSVEEAVFLGDYIVAMSSRPGRVLEIVPVPDMGINRTWEQMIRDPRIEAIVSRVFELVRGRAVAPSTERHHA</sequence>
<dbReference type="InterPro" id="IPR017871">
    <property type="entry name" value="ABC_transporter-like_CS"/>
</dbReference>
<evidence type="ECO:0000256" key="1">
    <source>
        <dbReference type="ARBA" id="ARBA00005417"/>
    </source>
</evidence>
<dbReference type="GO" id="GO:0005524">
    <property type="term" value="F:ATP binding"/>
    <property type="evidence" value="ECO:0007669"/>
    <property type="project" value="UniProtKB-KW"/>
</dbReference>
<evidence type="ECO:0000259" key="5">
    <source>
        <dbReference type="PROSITE" id="PS50893"/>
    </source>
</evidence>
<evidence type="ECO:0000256" key="3">
    <source>
        <dbReference type="ARBA" id="ARBA00022741"/>
    </source>
</evidence>
<dbReference type="Proteomes" id="UP000237511">
    <property type="component" value="Unassembled WGS sequence"/>
</dbReference>
<dbReference type="InterPro" id="IPR003593">
    <property type="entry name" value="AAA+_ATPase"/>
</dbReference>
<feature type="domain" description="ABC transporter" evidence="5">
    <location>
        <begin position="22"/>
        <end position="253"/>
    </location>
</feature>
<dbReference type="InterPro" id="IPR050166">
    <property type="entry name" value="ABC_transporter_ATP-bind"/>
</dbReference>
<dbReference type="SUPFAM" id="SSF52540">
    <property type="entry name" value="P-loop containing nucleoside triphosphate hydrolases"/>
    <property type="match status" value="1"/>
</dbReference>
<proteinExistence type="inferred from homology"/>
<dbReference type="AlphaFoldDB" id="A0A2S3YUL3"/>
<dbReference type="PROSITE" id="PS50893">
    <property type="entry name" value="ABC_TRANSPORTER_2"/>
    <property type="match status" value="1"/>
</dbReference>
<protein>
    <submittedName>
        <fullName evidence="6">ABC transporter ATP-binding protein</fullName>
    </submittedName>
</protein>
<dbReference type="EMBL" id="LODU01000003">
    <property type="protein sequence ID" value="POH35330.1"/>
    <property type="molecule type" value="Genomic_DNA"/>
</dbReference>
<dbReference type="CDD" id="cd03293">
    <property type="entry name" value="ABC_NrtD_SsuB_transporters"/>
    <property type="match status" value="1"/>
</dbReference>
<evidence type="ECO:0000256" key="2">
    <source>
        <dbReference type="ARBA" id="ARBA00022448"/>
    </source>
</evidence>
<reference evidence="6 7" key="1">
    <citation type="journal article" date="2014" name="Syst. Appl. Microbiol.">
        <title>Microsymbionts of Phaseolus vulgaris in acid and alkaline soils of Mexico.</title>
        <authorList>
            <person name="Verastegui-Valdes M.M."/>
            <person name="Zhang Y.J."/>
            <person name="Rivera-Orduna F.N."/>
            <person name="Cheng H.P."/>
            <person name="Sui X.H."/>
            <person name="Wang E.T."/>
        </authorList>
    </citation>
    <scope>NUCLEOTIDE SEQUENCE [LARGE SCALE GENOMIC DNA]</scope>
    <source>
        <strain evidence="6 7">FG01</strain>
    </source>
</reference>
<comment type="caution">
    <text evidence="6">The sequence shown here is derived from an EMBL/GenBank/DDBJ whole genome shotgun (WGS) entry which is preliminary data.</text>
</comment>
<dbReference type="PROSITE" id="PS00211">
    <property type="entry name" value="ABC_TRANSPORTER_1"/>
    <property type="match status" value="1"/>
</dbReference>
<organism evidence="6 7">
    <name type="scientific">Sinorhizobium americanum</name>
    <dbReference type="NCBI Taxonomy" id="194963"/>
    <lineage>
        <taxon>Bacteria</taxon>
        <taxon>Pseudomonadati</taxon>
        <taxon>Pseudomonadota</taxon>
        <taxon>Alphaproteobacteria</taxon>
        <taxon>Hyphomicrobiales</taxon>
        <taxon>Rhizobiaceae</taxon>
        <taxon>Sinorhizobium/Ensifer group</taxon>
        <taxon>Sinorhizobium</taxon>
    </lineage>
</organism>
<keyword evidence="3" id="KW-0547">Nucleotide-binding</keyword>
<dbReference type="PANTHER" id="PTHR42788">
    <property type="entry name" value="TAURINE IMPORT ATP-BINDING PROTEIN-RELATED"/>
    <property type="match status" value="1"/>
</dbReference>